<name>A0A841R4D1_9FIRM</name>
<dbReference type="Gene3D" id="3.40.640.10">
    <property type="entry name" value="Type I PLP-dependent aspartate aminotransferase-like (Major domain)"/>
    <property type="match status" value="1"/>
</dbReference>
<dbReference type="AlphaFoldDB" id="A0A841R4D1"/>
<dbReference type="PANTHER" id="PTHR46577">
    <property type="entry name" value="HTH-TYPE TRANSCRIPTIONAL REGULATORY PROTEIN GABR"/>
    <property type="match status" value="1"/>
</dbReference>
<evidence type="ECO:0000259" key="6">
    <source>
        <dbReference type="PROSITE" id="PS50949"/>
    </source>
</evidence>
<dbReference type="InterPro" id="IPR015424">
    <property type="entry name" value="PyrdxlP-dep_Trfase"/>
</dbReference>
<accession>A0A841R4D1</accession>
<dbReference type="CDD" id="cd00609">
    <property type="entry name" value="AAT_like"/>
    <property type="match status" value="1"/>
</dbReference>
<feature type="domain" description="HTH gntR-type" evidence="6">
    <location>
        <begin position="7"/>
        <end position="75"/>
    </location>
</feature>
<keyword evidence="5" id="KW-0804">Transcription</keyword>
<evidence type="ECO:0000256" key="1">
    <source>
        <dbReference type="ARBA" id="ARBA00005384"/>
    </source>
</evidence>
<comment type="caution">
    <text evidence="7">The sequence shown here is derived from an EMBL/GenBank/DDBJ whole genome shotgun (WGS) entry which is preliminary data.</text>
</comment>
<keyword evidence="3" id="KW-0805">Transcription regulation</keyword>
<dbReference type="SUPFAM" id="SSF46785">
    <property type="entry name" value="Winged helix' DNA-binding domain"/>
    <property type="match status" value="1"/>
</dbReference>
<dbReference type="OrthoDB" id="9808770at2"/>
<comment type="similarity">
    <text evidence="1">In the C-terminal section; belongs to the class-I pyridoxal-phosphate-dependent aminotransferase family.</text>
</comment>
<dbReference type="GO" id="GO:0003700">
    <property type="term" value="F:DNA-binding transcription factor activity"/>
    <property type="evidence" value="ECO:0007669"/>
    <property type="project" value="InterPro"/>
</dbReference>
<dbReference type="Proteomes" id="UP000591941">
    <property type="component" value="Unassembled WGS sequence"/>
</dbReference>
<keyword evidence="7" id="KW-0032">Aminotransferase</keyword>
<dbReference type="PANTHER" id="PTHR46577:SF1">
    <property type="entry name" value="HTH-TYPE TRANSCRIPTIONAL REGULATORY PROTEIN GABR"/>
    <property type="match status" value="1"/>
</dbReference>
<protein>
    <submittedName>
        <fullName evidence="7">GntR family transcriptional regulator/MocR family aminotransferase</fullName>
    </submittedName>
</protein>
<dbReference type="Pfam" id="PF00392">
    <property type="entry name" value="GntR"/>
    <property type="match status" value="1"/>
</dbReference>
<dbReference type="InterPro" id="IPR051446">
    <property type="entry name" value="HTH_trans_reg/aminotransferase"/>
</dbReference>
<dbReference type="GO" id="GO:0003677">
    <property type="term" value="F:DNA binding"/>
    <property type="evidence" value="ECO:0007669"/>
    <property type="project" value="UniProtKB-KW"/>
</dbReference>
<evidence type="ECO:0000313" key="8">
    <source>
        <dbReference type="Proteomes" id="UP000591941"/>
    </source>
</evidence>
<sequence>MTATKEVPLYLRLYRAMREKIETGVWPAGMRLRSVRAQAAELGVSKFTVERVYSRLASEGYIVAKNRARFTVMPQLTIRQHPARTQPRAKTEVTYRYDLAQSGMDRDGFLFAAWRRSLARVFRDEKRLLRYGDIQGERELREALAQYGAQARDTRAYADDIIIGSNTQQLLRILASLLQTDYGEVLFAETEFPLGVDTMSDAGFTVRMLYGGHAELLQPPLQNARKRILYVLPSLAYRAADVMPAQIRAELLSWSERTDGLIIEDDFDSELSYYGAPVASLQGMGDGTRVVYIGALSKVLPPSLRLAYMILPPDLLQRFLARRELYRQTASVAEQLALADFIERGHFTRQIRRLRKLYAEKGELLTNALQRMFGDAIRIDAPTAGIYLPVYVKTAASRAVLVRAAARRGLHLRRVKPQHNEPDNERMLLLSFGEIESDDIPEVSKILYAAYQDTLKEA</sequence>
<dbReference type="PROSITE" id="PS50949">
    <property type="entry name" value="HTH_GNTR"/>
    <property type="match status" value="1"/>
</dbReference>
<keyword evidence="7" id="KW-0808">Transferase</keyword>
<dbReference type="GeneID" id="93485729"/>
<dbReference type="RefSeq" id="WP_159823134.1">
    <property type="nucleotide sequence ID" value="NZ_CABWNB010000003.1"/>
</dbReference>
<keyword evidence="4" id="KW-0238">DNA-binding</keyword>
<organism evidence="7 8">
    <name type="scientific">Negativicoccus succinicivorans</name>
    <dbReference type="NCBI Taxonomy" id="620903"/>
    <lineage>
        <taxon>Bacteria</taxon>
        <taxon>Bacillati</taxon>
        <taxon>Bacillota</taxon>
        <taxon>Negativicutes</taxon>
        <taxon>Veillonellales</taxon>
        <taxon>Veillonellaceae</taxon>
        <taxon>Negativicoccus</taxon>
    </lineage>
</organism>
<proteinExistence type="inferred from homology"/>
<dbReference type="EMBL" id="JACHHI010000002">
    <property type="protein sequence ID" value="MBB6477422.1"/>
    <property type="molecule type" value="Genomic_DNA"/>
</dbReference>
<reference evidence="7 8" key="1">
    <citation type="submission" date="2020-08" db="EMBL/GenBank/DDBJ databases">
        <title>Genomic Encyclopedia of Type Strains, Phase IV (KMG-IV): sequencing the most valuable type-strain genomes for metagenomic binning, comparative biology and taxonomic classification.</title>
        <authorList>
            <person name="Goeker M."/>
        </authorList>
    </citation>
    <scope>NUCLEOTIDE SEQUENCE [LARGE SCALE GENOMIC DNA]</scope>
    <source>
        <strain evidence="7 8">DSM 21255</strain>
    </source>
</reference>
<gene>
    <name evidence="7" type="ORF">HNR45_000452</name>
</gene>
<dbReference type="InterPro" id="IPR036390">
    <property type="entry name" value="WH_DNA-bd_sf"/>
</dbReference>
<dbReference type="SMART" id="SM00345">
    <property type="entry name" value="HTH_GNTR"/>
    <property type="match status" value="1"/>
</dbReference>
<keyword evidence="2" id="KW-0663">Pyridoxal phosphate</keyword>
<dbReference type="Gene3D" id="1.10.10.10">
    <property type="entry name" value="Winged helix-like DNA-binding domain superfamily/Winged helix DNA-binding domain"/>
    <property type="match status" value="1"/>
</dbReference>
<evidence type="ECO:0000256" key="3">
    <source>
        <dbReference type="ARBA" id="ARBA00023015"/>
    </source>
</evidence>
<dbReference type="SUPFAM" id="SSF53383">
    <property type="entry name" value="PLP-dependent transferases"/>
    <property type="match status" value="1"/>
</dbReference>
<dbReference type="InterPro" id="IPR036388">
    <property type="entry name" value="WH-like_DNA-bd_sf"/>
</dbReference>
<evidence type="ECO:0000256" key="5">
    <source>
        <dbReference type="ARBA" id="ARBA00023163"/>
    </source>
</evidence>
<dbReference type="GO" id="GO:0008483">
    <property type="term" value="F:transaminase activity"/>
    <property type="evidence" value="ECO:0007669"/>
    <property type="project" value="UniProtKB-KW"/>
</dbReference>
<evidence type="ECO:0000256" key="2">
    <source>
        <dbReference type="ARBA" id="ARBA00022898"/>
    </source>
</evidence>
<keyword evidence="8" id="KW-1185">Reference proteome</keyword>
<dbReference type="InterPro" id="IPR000524">
    <property type="entry name" value="Tscrpt_reg_HTH_GntR"/>
</dbReference>
<evidence type="ECO:0000313" key="7">
    <source>
        <dbReference type="EMBL" id="MBB6477422.1"/>
    </source>
</evidence>
<evidence type="ECO:0000256" key="4">
    <source>
        <dbReference type="ARBA" id="ARBA00023125"/>
    </source>
</evidence>
<dbReference type="InterPro" id="IPR015421">
    <property type="entry name" value="PyrdxlP-dep_Trfase_major"/>
</dbReference>
<dbReference type="CDD" id="cd07377">
    <property type="entry name" value="WHTH_GntR"/>
    <property type="match status" value="1"/>
</dbReference>